<evidence type="ECO:0000256" key="4">
    <source>
        <dbReference type="RuleBase" id="RU003345"/>
    </source>
</evidence>
<reference evidence="6 7" key="1">
    <citation type="submission" date="2020-08" db="EMBL/GenBank/DDBJ databases">
        <title>Genomic Encyclopedia of Type Strains, Phase IV (KMG-IV): sequencing the most valuable type-strain genomes for metagenomic binning, comparative biology and taxonomic classification.</title>
        <authorList>
            <person name="Goeker M."/>
        </authorList>
    </citation>
    <scope>NUCLEOTIDE SEQUENCE [LARGE SCALE GENOMIC DNA]</scope>
    <source>
        <strain evidence="6 7">DSM 14552</strain>
    </source>
</reference>
<dbReference type="Proteomes" id="UP000562395">
    <property type="component" value="Unassembled WGS sequence"/>
</dbReference>
<organism evidence="6 7">
    <name type="scientific">Novosphingobium hassiacum</name>
    <dbReference type="NCBI Taxonomy" id="173676"/>
    <lineage>
        <taxon>Bacteria</taxon>
        <taxon>Pseudomonadati</taxon>
        <taxon>Pseudomonadota</taxon>
        <taxon>Alphaproteobacteria</taxon>
        <taxon>Sphingomonadales</taxon>
        <taxon>Sphingomonadaceae</taxon>
        <taxon>Novosphingobium</taxon>
    </lineage>
</organism>
<keyword evidence="7" id="KW-1185">Reference proteome</keyword>
<dbReference type="EMBL" id="JACICY010000030">
    <property type="protein sequence ID" value="MBB3862894.1"/>
    <property type="molecule type" value="Genomic_DNA"/>
</dbReference>
<accession>A0A7W6EYI7</accession>
<proteinExistence type="inferred from homology"/>
<dbReference type="InterPro" id="IPR016161">
    <property type="entry name" value="Ald_DH/histidinol_DH"/>
</dbReference>
<dbReference type="FunFam" id="3.40.605.10:FF:000007">
    <property type="entry name" value="NAD/NADP-dependent betaine aldehyde dehydrogenase"/>
    <property type="match status" value="1"/>
</dbReference>
<dbReference type="Gene3D" id="3.40.309.10">
    <property type="entry name" value="Aldehyde Dehydrogenase, Chain A, domain 2"/>
    <property type="match status" value="1"/>
</dbReference>
<dbReference type="GO" id="GO:0008957">
    <property type="term" value="F:phenylacetaldehyde dehydrogenase (NAD+) activity"/>
    <property type="evidence" value="ECO:0007669"/>
    <property type="project" value="UniProtKB-EC"/>
</dbReference>
<comment type="similarity">
    <text evidence="1 4">Belongs to the aldehyde dehydrogenase family.</text>
</comment>
<dbReference type="PROSITE" id="PS00687">
    <property type="entry name" value="ALDEHYDE_DEHYDR_GLU"/>
    <property type="match status" value="1"/>
</dbReference>
<dbReference type="Gene3D" id="3.40.605.10">
    <property type="entry name" value="Aldehyde Dehydrogenase, Chain A, domain 1"/>
    <property type="match status" value="1"/>
</dbReference>
<dbReference type="InterPro" id="IPR016160">
    <property type="entry name" value="Ald_DH_CS_CYS"/>
</dbReference>
<dbReference type="InterPro" id="IPR029510">
    <property type="entry name" value="Ald_DH_CS_GLU"/>
</dbReference>
<dbReference type="SUPFAM" id="SSF53720">
    <property type="entry name" value="ALDH-like"/>
    <property type="match status" value="1"/>
</dbReference>
<sequence length="501" mass="52670">MTTTTIDKNLDHLARGILSRPGRLLIAGKWVSGASDELADVINPATTDVIGEVSIARDVDVDAAVIAARRAFEDGPWPRMTAGERARLIWKLADAIDGHSDELATLESLNGGNPFESNRQFDVRVAAERLRYNAGWTNKIGGMVPLAPTHGELFSYSMREPVGVVGAITPWNAPLIMAVGKIAPAVAAGCTIVLKPSELTPFTALRLGELAMEVGFPDGVINIVTGFGADVGQALVNHRDVNKISFTGSTRVGKSILAASADRLKRVTLELGGKSPIIIFPDADVEAAARATVAGIFFKSGQFCAAGTRVFAHRKIYDRVVAEMARVAKSVRIGDPLEVGTDMGPLISAAQLARVEAYVDGARKAGAEIVAEGGDTVGRGYFHPAMVLGGLKVDASAMQEEIFGPVLCVSAFDDDGGLDEVIKLANASDYGLAAYLWTRDVSVVHRMARSIRAGSISVNGARGAGNEGLPFGGYNQSGIGREGGSLGVEGHTEIKTVNIAI</sequence>
<dbReference type="PROSITE" id="PS00070">
    <property type="entry name" value="ALDEHYDE_DEHYDR_CYS"/>
    <property type="match status" value="1"/>
</dbReference>
<dbReference type="Pfam" id="PF00171">
    <property type="entry name" value="Aldedh"/>
    <property type="match status" value="1"/>
</dbReference>
<dbReference type="InterPro" id="IPR015590">
    <property type="entry name" value="Aldehyde_DH_dom"/>
</dbReference>
<feature type="active site" evidence="3">
    <location>
        <position position="270"/>
    </location>
</feature>
<dbReference type="PANTHER" id="PTHR11699">
    <property type="entry name" value="ALDEHYDE DEHYDROGENASE-RELATED"/>
    <property type="match status" value="1"/>
</dbReference>
<evidence type="ECO:0000256" key="2">
    <source>
        <dbReference type="ARBA" id="ARBA00023002"/>
    </source>
</evidence>
<dbReference type="InterPro" id="IPR016162">
    <property type="entry name" value="Ald_DH_N"/>
</dbReference>
<gene>
    <name evidence="6" type="ORF">GGQ88_004197</name>
</gene>
<evidence type="ECO:0000313" key="6">
    <source>
        <dbReference type="EMBL" id="MBB3862894.1"/>
    </source>
</evidence>
<dbReference type="FunFam" id="3.40.309.10:FF:000009">
    <property type="entry name" value="Aldehyde dehydrogenase A"/>
    <property type="match status" value="1"/>
</dbReference>
<name>A0A7W6EYI7_9SPHN</name>
<dbReference type="AlphaFoldDB" id="A0A7W6EYI7"/>
<comment type="caution">
    <text evidence="6">The sequence shown here is derived from an EMBL/GenBank/DDBJ whole genome shotgun (WGS) entry which is preliminary data.</text>
</comment>
<keyword evidence="2 4" id="KW-0560">Oxidoreductase</keyword>
<feature type="domain" description="Aldehyde dehydrogenase" evidence="5">
    <location>
        <begin position="30"/>
        <end position="497"/>
    </location>
</feature>
<evidence type="ECO:0000313" key="7">
    <source>
        <dbReference type="Proteomes" id="UP000562395"/>
    </source>
</evidence>
<dbReference type="EC" id="1.2.1.39" evidence="6"/>
<evidence type="ECO:0000256" key="1">
    <source>
        <dbReference type="ARBA" id="ARBA00009986"/>
    </source>
</evidence>
<evidence type="ECO:0000259" key="5">
    <source>
        <dbReference type="Pfam" id="PF00171"/>
    </source>
</evidence>
<dbReference type="RefSeq" id="WP_221214808.1">
    <property type="nucleotide sequence ID" value="NZ_JACICY010000030.1"/>
</dbReference>
<protein>
    <submittedName>
        <fullName evidence="6">Phenylacetaldehyde dehydrogenase</fullName>
        <ecNumber evidence="6">1.2.1.39</ecNumber>
    </submittedName>
</protein>
<dbReference type="InterPro" id="IPR016163">
    <property type="entry name" value="Ald_DH_C"/>
</dbReference>
<evidence type="ECO:0000256" key="3">
    <source>
        <dbReference type="PROSITE-ProRule" id="PRU10007"/>
    </source>
</evidence>